<protein>
    <submittedName>
        <fullName evidence="1">Phosphorylated carbohydrates phosphatase</fullName>
        <ecNumber evidence="1">3.1.3.-</ecNumber>
    </submittedName>
</protein>
<sequence length="265" mass="28535">MSGLKALIFDVDGTLAETERDGHRIAFNQAFADAGLAWHWDVETYGRLLAVTGGKERMLHYWQGLDAEAASDPQAHALVAELHRLKTTHYVRLVAEGGIQLRPGVARLLQQARETGLRLAIATTTTPDNVEALLHATLGSSGMAMFECIGAGDAVPRKKPDPGIYAWVLQRMQLAPSQCLAFEDSTNGWKAADAAGLRTVVTTGAYTARDMFPGALAQLDGLGDADHPAQGRVMGQAWSGVVDIPTLREWISPGKPSAHDAYLRL</sequence>
<dbReference type="InterPro" id="IPR036412">
    <property type="entry name" value="HAD-like_sf"/>
</dbReference>
<keyword evidence="1" id="KW-0378">Hydrolase</keyword>
<dbReference type="SFLD" id="SFLDF00035">
    <property type="entry name" value="phosphoglycolate_phosphatase"/>
    <property type="match status" value="1"/>
</dbReference>
<reference evidence="1" key="1">
    <citation type="submission" date="2016-10" db="EMBL/GenBank/DDBJ databases">
        <title>Sequence of Gallionella enrichment culture.</title>
        <authorList>
            <person name="Poehlein A."/>
            <person name="Muehling M."/>
            <person name="Daniel R."/>
        </authorList>
    </citation>
    <scope>NUCLEOTIDE SEQUENCE</scope>
</reference>
<dbReference type="Pfam" id="PF00702">
    <property type="entry name" value="Hydrolase"/>
    <property type="match status" value="1"/>
</dbReference>
<dbReference type="SUPFAM" id="SSF56784">
    <property type="entry name" value="HAD-like"/>
    <property type="match status" value="1"/>
</dbReference>
<dbReference type="NCBIfam" id="TIGR01509">
    <property type="entry name" value="HAD-SF-IA-v3"/>
    <property type="match status" value="1"/>
</dbReference>
<dbReference type="SFLD" id="SFLDG01129">
    <property type="entry name" value="C1.5:_HAD__Beta-PGM__Phosphata"/>
    <property type="match status" value="1"/>
</dbReference>
<dbReference type="EC" id="3.1.3.-" evidence="1"/>
<dbReference type="PRINTS" id="PR00413">
    <property type="entry name" value="HADHALOGNASE"/>
</dbReference>
<dbReference type="InterPro" id="IPR006439">
    <property type="entry name" value="HAD-SF_hydro_IA"/>
</dbReference>
<dbReference type="InterPro" id="IPR044999">
    <property type="entry name" value="CbbY-like"/>
</dbReference>
<dbReference type="PANTHER" id="PTHR42896">
    <property type="entry name" value="XYLULOSE-1,5-BISPHOSPHATE (XUBP) PHOSPHATASE"/>
    <property type="match status" value="1"/>
</dbReference>
<dbReference type="PANTHER" id="PTHR42896:SF2">
    <property type="entry name" value="CBBY-LIKE PROTEIN"/>
    <property type="match status" value="1"/>
</dbReference>
<dbReference type="EMBL" id="MLJW01001080">
    <property type="protein sequence ID" value="OIQ80300.1"/>
    <property type="molecule type" value="Genomic_DNA"/>
</dbReference>
<accession>A0A1J5QJZ6</accession>
<dbReference type="SFLD" id="SFLDS00003">
    <property type="entry name" value="Haloacid_Dehalogenase"/>
    <property type="match status" value="1"/>
</dbReference>
<dbReference type="GO" id="GO:0016787">
    <property type="term" value="F:hydrolase activity"/>
    <property type="evidence" value="ECO:0007669"/>
    <property type="project" value="UniProtKB-KW"/>
</dbReference>
<dbReference type="AlphaFoldDB" id="A0A1J5QJZ6"/>
<dbReference type="InterPro" id="IPR023198">
    <property type="entry name" value="PGP-like_dom2"/>
</dbReference>
<proteinExistence type="predicted"/>
<gene>
    <name evidence="1" type="ORF">GALL_379420</name>
</gene>
<dbReference type="SFLD" id="SFLDG01135">
    <property type="entry name" value="C1.5.6:_HAD__Beta-PGM__Phospha"/>
    <property type="match status" value="1"/>
</dbReference>
<organism evidence="1">
    <name type="scientific">mine drainage metagenome</name>
    <dbReference type="NCBI Taxonomy" id="410659"/>
    <lineage>
        <taxon>unclassified sequences</taxon>
        <taxon>metagenomes</taxon>
        <taxon>ecological metagenomes</taxon>
    </lineage>
</organism>
<dbReference type="CDD" id="cd07528">
    <property type="entry name" value="HAD_CbbY-like"/>
    <property type="match status" value="1"/>
</dbReference>
<dbReference type="InterPro" id="IPR023214">
    <property type="entry name" value="HAD_sf"/>
</dbReference>
<evidence type="ECO:0000313" key="1">
    <source>
        <dbReference type="EMBL" id="OIQ80300.1"/>
    </source>
</evidence>
<comment type="caution">
    <text evidence="1">The sequence shown here is derived from an EMBL/GenBank/DDBJ whole genome shotgun (WGS) entry which is preliminary data.</text>
</comment>
<dbReference type="Gene3D" id="1.10.150.240">
    <property type="entry name" value="Putative phosphatase, domain 2"/>
    <property type="match status" value="1"/>
</dbReference>
<dbReference type="Gene3D" id="3.40.50.1000">
    <property type="entry name" value="HAD superfamily/HAD-like"/>
    <property type="match status" value="1"/>
</dbReference>
<name>A0A1J5QJZ6_9ZZZZ</name>